<dbReference type="EMBL" id="ASHM01116357">
    <property type="protein sequence ID" value="PNX70821.1"/>
    <property type="molecule type" value="Genomic_DNA"/>
</dbReference>
<sequence>MSSTEVQTPKLYDDIMLIKGGNAAGEYQLRVLRKWTVSNSVFPGNVESVDMVLIDRNVSFYVDYCSLQSIVFLSIDLFEWKVMKNV</sequence>
<dbReference type="Proteomes" id="UP000236291">
    <property type="component" value="Unassembled WGS sequence"/>
</dbReference>
<reference evidence="1 2" key="2">
    <citation type="journal article" date="2017" name="Front. Plant Sci.">
        <title>Gene Classification and Mining of Molecular Markers Useful in Red Clover (Trifolium pratense) Breeding.</title>
        <authorList>
            <person name="Istvanek J."/>
            <person name="Dluhosova J."/>
            <person name="Dluhos P."/>
            <person name="Patkova L."/>
            <person name="Nedelnik J."/>
            <person name="Repkova J."/>
        </authorList>
    </citation>
    <scope>NUCLEOTIDE SEQUENCE [LARGE SCALE GENOMIC DNA]</scope>
    <source>
        <strain evidence="2">cv. Tatra</strain>
        <tissue evidence="1">Young leaves</tissue>
    </source>
</reference>
<organism evidence="1 2">
    <name type="scientific">Trifolium pratense</name>
    <name type="common">Red clover</name>
    <dbReference type="NCBI Taxonomy" id="57577"/>
    <lineage>
        <taxon>Eukaryota</taxon>
        <taxon>Viridiplantae</taxon>
        <taxon>Streptophyta</taxon>
        <taxon>Embryophyta</taxon>
        <taxon>Tracheophyta</taxon>
        <taxon>Spermatophyta</taxon>
        <taxon>Magnoliopsida</taxon>
        <taxon>eudicotyledons</taxon>
        <taxon>Gunneridae</taxon>
        <taxon>Pentapetalae</taxon>
        <taxon>rosids</taxon>
        <taxon>fabids</taxon>
        <taxon>Fabales</taxon>
        <taxon>Fabaceae</taxon>
        <taxon>Papilionoideae</taxon>
        <taxon>50 kb inversion clade</taxon>
        <taxon>NPAAA clade</taxon>
        <taxon>Hologalegina</taxon>
        <taxon>IRL clade</taxon>
        <taxon>Trifolieae</taxon>
        <taxon>Trifolium</taxon>
    </lineage>
</organism>
<evidence type="ECO:0000313" key="2">
    <source>
        <dbReference type="Proteomes" id="UP000236291"/>
    </source>
</evidence>
<reference evidence="1 2" key="1">
    <citation type="journal article" date="2014" name="Am. J. Bot.">
        <title>Genome assembly and annotation for red clover (Trifolium pratense; Fabaceae).</title>
        <authorList>
            <person name="Istvanek J."/>
            <person name="Jaros M."/>
            <person name="Krenek A."/>
            <person name="Repkova J."/>
        </authorList>
    </citation>
    <scope>NUCLEOTIDE SEQUENCE [LARGE SCALE GENOMIC DNA]</scope>
    <source>
        <strain evidence="2">cv. Tatra</strain>
        <tissue evidence="1">Young leaves</tissue>
    </source>
</reference>
<name>A0A2K3KX05_TRIPR</name>
<protein>
    <submittedName>
        <fullName evidence="1">Uncharacterized protein</fullName>
    </submittedName>
</protein>
<dbReference type="AlphaFoldDB" id="A0A2K3KX05"/>
<comment type="caution">
    <text evidence="1">The sequence shown here is derived from an EMBL/GenBank/DDBJ whole genome shotgun (WGS) entry which is preliminary data.</text>
</comment>
<evidence type="ECO:0000313" key="1">
    <source>
        <dbReference type="EMBL" id="PNX70821.1"/>
    </source>
</evidence>
<proteinExistence type="predicted"/>
<accession>A0A2K3KX05</accession>
<gene>
    <name evidence="1" type="ORF">L195_g057777</name>
</gene>